<dbReference type="SUPFAM" id="SSF50965">
    <property type="entry name" value="Galactose oxidase, central domain"/>
    <property type="match status" value="1"/>
</dbReference>
<keyword evidence="5" id="KW-1185">Reference proteome</keyword>
<dbReference type="CDD" id="cd02851">
    <property type="entry name" value="E_set_GO_C"/>
    <property type="match status" value="1"/>
</dbReference>
<protein>
    <submittedName>
        <fullName evidence="4">Galactose oxidase</fullName>
    </submittedName>
</protein>
<dbReference type="InterPro" id="IPR009880">
    <property type="entry name" value="Glyoxal_oxidase_N"/>
</dbReference>
<dbReference type="PANTHER" id="PTHR32208">
    <property type="entry name" value="SECRETED PROTEIN-RELATED"/>
    <property type="match status" value="1"/>
</dbReference>
<dbReference type="Gene3D" id="2.60.40.10">
    <property type="entry name" value="Immunoglobulins"/>
    <property type="match status" value="1"/>
</dbReference>
<feature type="domain" description="F5/8 type C" evidence="3">
    <location>
        <begin position="54"/>
        <end position="209"/>
    </location>
</feature>
<evidence type="ECO:0000259" key="3">
    <source>
        <dbReference type="PROSITE" id="PS50022"/>
    </source>
</evidence>
<sequence>MKLQWAGAGARLLLLATSSLEGVNAMGKYMLEAMNSERVSGYGPVDKPSWVPTFFDESPPYNGHRISREGWTVTCSSEESDDYACQNVIDGSNTTSWRSRPVGDGSKGGHSITVDLGNHYSVSALVILPPIDIDTTGTDGLITHHEVWVSSDNKNWQGPVAYGMWPNTNRQRMSAFEPTSARYVKLTTNNAEAGESSWVGISELNLYATLYTIPRDDPTKLGLWGPTIDFPVVPVAGAQEASGNIVLWSSWASDQFHSTPGGQTAMARWNPFTNEVSKRIVTNTQHDMFCPGISIDGTGMMVVTGGNDASQTSLYDAGKDEWIKGTEMHLRRGYQASTTLADGRVFVIGGSWAGGSNVAKDGEVYDPATGNWTMLPGAKAKPMLTDDMEGPWRADNHGWLFGWKQNSVFQAGPSKAMNWYYVDGEGRVEGAGSRLDDDDSMSGNAVMFDAVKGKILTMGGSPDYDKSWATSNAHVITLPDEPGQKPDVQPAGTGGQQNNGTMHSERVFHTSVVLPDGKVFITGGQTFGVAFNEENVQLVPELYDPETNTFTQLAQNNVIRVYHSISILLPDGRVLNGGGGLCGNCSANHYDAQIFTPPYLLTKSGDLRPRPAITTPDKKLLRGGDTIQVGRTLKFRTNRRIASASLVRLCTTTHTVNTDQRRVPLVLRRRVPVLGRYHVTIPNDPGVVIPGYWMLFVMDENGTPSVAKTIMITSNENGKKTIGASDDEETQYSSWRSRFQIELAK</sequence>
<dbReference type="InterPro" id="IPR000421">
    <property type="entry name" value="FA58C"/>
</dbReference>
<accession>A0AAE0PJY0</accession>
<dbReference type="Pfam" id="PF00754">
    <property type="entry name" value="F5_F8_type_C"/>
    <property type="match status" value="1"/>
</dbReference>
<comment type="caution">
    <text evidence="4">The sequence shown here is derived from an EMBL/GenBank/DDBJ whole genome shotgun (WGS) entry which is preliminary data.</text>
</comment>
<dbReference type="PANTHER" id="PTHR32208:SF68">
    <property type="entry name" value="GALACTOSE OXIDASE"/>
    <property type="match status" value="1"/>
</dbReference>
<dbReference type="InterPro" id="IPR015202">
    <property type="entry name" value="GO-like_E_set"/>
</dbReference>
<dbReference type="InterPro" id="IPR006652">
    <property type="entry name" value="Kelch_1"/>
</dbReference>
<dbReference type="AlphaFoldDB" id="A0AAE0PJY0"/>
<dbReference type="InterPro" id="IPR037293">
    <property type="entry name" value="Gal_Oxidase_central_sf"/>
</dbReference>
<dbReference type="Proteomes" id="UP001281003">
    <property type="component" value="Unassembled WGS sequence"/>
</dbReference>
<dbReference type="SUPFAM" id="SSF81296">
    <property type="entry name" value="E set domains"/>
    <property type="match status" value="1"/>
</dbReference>
<dbReference type="SUPFAM" id="SSF49785">
    <property type="entry name" value="Galactose-binding domain-like"/>
    <property type="match status" value="1"/>
</dbReference>
<feature type="chain" id="PRO_5042157933" evidence="2">
    <location>
        <begin position="26"/>
        <end position="745"/>
    </location>
</feature>
<dbReference type="InterPro" id="IPR008979">
    <property type="entry name" value="Galactose-bd-like_sf"/>
</dbReference>
<dbReference type="Pfam" id="PF09118">
    <property type="entry name" value="GO-like_E_set"/>
    <property type="match status" value="1"/>
</dbReference>
<keyword evidence="1 2" id="KW-0732">Signal</keyword>
<evidence type="ECO:0000313" key="5">
    <source>
        <dbReference type="Proteomes" id="UP001281003"/>
    </source>
</evidence>
<proteinExistence type="predicted"/>
<dbReference type="Pfam" id="PF01344">
    <property type="entry name" value="Kelch_1"/>
    <property type="match status" value="1"/>
</dbReference>
<dbReference type="InterPro" id="IPR014756">
    <property type="entry name" value="Ig_E-set"/>
</dbReference>
<organism evidence="4 5">
    <name type="scientific">Sordaria brevicollis</name>
    <dbReference type="NCBI Taxonomy" id="83679"/>
    <lineage>
        <taxon>Eukaryota</taxon>
        <taxon>Fungi</taxon>
        <taxon>Dikarya</taxon>
        <taxon>Ascomycota</taxon>
        <taxon>Pezizomycotina</taxon>
        <taxon>Sordariomycetes</taxon>
        <taxon>Sordariomycetidae</taxon>
        <taxon>Sordariales</taxon>
        <taxon>Sordariaceae</taxon>
        <taxon>Sordaria</taxon>
    </lineage>
</organism>
<dbReference type="Gene3D" id="2.130.10.80">
    <property type="entry name" value="Galactose oxidase/kelch, beta-propeller"/>
    <property type="match status" value="1"/>
</dbReference>
<evidence type="ECO:0000256" key="1">
    <source>
        <dbReference type="ARBA" id="ARBA00022729"/>
    </source>
</evidence>
<dbReference type="InterPro" id="IPR011043">
    <property type="entry name" value="Gal_Oxase/kelch_b-propeller"/>
</dbReference>
<evidence type="ECO:0000313" key="4">
    <source>
        <dbReference type="EMBL" id="KAK3400890.1"/>
    </source>
</evidence>
<name>A0AAE0PJY0_SORBR</name>
<dbReference type="EMBL" id="JAUTDP010000003">
    <property type="protein sequence ID" value="KAK3400890.1"/>
    <property type="molecule type" value="Genomic_DNA"/>
</dbReference>
<dbReference type="Gene3D" id="2.60.120.260">
    <property type="entry name" value="Galactose-binding domain-like"/>
    <property type="match status" value="1"/>
</dbReference>
<reference evidence="4" key="1">
    <citation type="journal article" date="2023" name="Mol. Phylogenet. Evol.">
        <title>Genome-scale phylogeny and comparative genomics of the fungal order Sordariales.</title>
        <authorList>
            <person name="Hensen N."/>
            <person name="Bonometti L."/>
            <person name="Westerberg I."/>
            <person name="Brannstrom I.O."/>
            <person name="Guillou S."/>
            <person name="Cros-Aarteil S."/>
            <person name="Calhoun S."/>
            <person name="Haridas S."/>
            <person name="Kuo A."/>
            <person name="Mondo S."/>
            <person name="Pangilinan J."/>
            <person name="Riley R."/>
            <person name="LaButti K."/>
            <person name="Andreopoulos B."/>
            <person name="Lipzen A."/>
            <person name="Chen C."/>
            <person name="Yan M."/>
            <person name="Daum C."/>
            <person name="Ng V."/>
            <person name="Clum A."/>
            <person name="Steindorff A."/>
            <person name="Ohm R.A."/>
            <person name="Martin F."/>
            <person name="Silar P."/>
            <person name="Natvig D.O."/>
            <person name="Lalanne C."/>
            <person name="Gautier V."/>
            <person name="Ament-Velasquez S.L."/>
            <person name="Kruys A."/>
            <person name="Hutchinson M.I."/>
            <person name="Powell A.J."/>
            <person name="Barry K."/>
            <person name="Miller A.N."/>
            <person name="Grigoriev I.V."/>
            <person name="Debuchy R."/>
            <person name="Gladieux P."/>
            <person name="Hiltunen Thoren M."/>
            <person name="Johannesson H."/>
        </authorList>
    </citation>
    <scope>NUCLEOTIDE SEQUENCE</scope>
    <source>
        <strain evidence="4">FGSC 1904</strain>
    </source>
</reference>
<gene>
    <name evidence="4" type="ORF">B0T20DRAFT_433062</name>
</gene>
<dbReference type="PROSITE" id="PS50022">
    <property type="entry name" value="FA58C_3"/>
    <property type="match status" value="1"/>
</dbReference>
<reference evidence="4" key="2">
    <citation type="submission" date="2023-07" db="EMBL/GenBank/DDBJ databases">
        <authorList>
            <consortium name="Lawrence Berkeley National Laboratory"/>
            <person name="Haridas S."/>
            <person name="Hensen N."/>
            <person name="Bonometti L."/>
            <person name="Westerberg I."/>
            <person name="Brannstrom I.O."/>
            <person name="Guillou S."/>
            <person name="Cros-Aarteil S."/>
            <person name="Calhoun S."/>
            <person name="Kuo A."/>
            <person name="Mondo S."/>
            <person name="Pangilinan J."/>
            <person name="Riley R."/>
            <person name="LaButti K."/>
            <person name="Andreopoulos B."/>
            <person name="Lipzen A."/>
            <person name="Chen C."/>
            <person name="Yanf M."/>
            <person name="Daum C."/>
            <person name="Ng V."/>
            <person name="Clum A."/>
            <person name="Steindorff A."/>
            <person name="Ohm R."/>
            <person name="Martin F."/>
            <person name="Silar P."/>
            <person name="Natvig D."/>
            <person name="Lalanne C."/>
            <person name="Gautier V."/>
            <person name="Ament-velasquez S.L."/>
            <person name="Kruys A."/>
            <person name="Hutchinson M.I."/>
            <person name="Powell A.J."/>
            <person name="Barry K."/>
            <person name="Miller A.N."/>
            <person name="Grigoriev I.V."/>
            <person name="Debuchy R."/>
            <person name="Gladieux P."/>
            <person name="Thoren M.H."/>
            <person name="Johannesson H."/>
        </authorList>
    </citation>
    <scope>NUCLEOTIDE SEQUENCE</scope>
    <source>
        <strain evidence="4">FGSC 1904</strain>
    </source>
</reference>
<feature type="signal peptide" evidence="2">
    <location>
        <begin position="1"/>
        <end position="25"/>
    </location>
</feature>
<dbReference type="InterPro" id="IPR013783">
    <property type="entry name" value="Ig-like_fold"/>
</dbReference>
<evidence type="ECO:0000256" key="2">
    <source>
        <dbReference type="SAM" id="SignalP"/>
    </source>
</evidence>
<dbReference type="SMART" id="SM00612">
    <property type="entry name" value="Kelch"/>
    <property type="match status" value="3"/>
</dbReference>
<dbReference type="Pfam" id="PF07250">
    <property type="entry name" value="Glyoxal_oxid_N"/>
    <property type="match status" value="1"/>
</dbReference>